<evidence type="ECO:0000256" key="1">
    <source>
        <dbReference type="SAM" id="MobiDB-lite"/>
    </source>
</evidence>
<organism evidence="2 3">
    <name type="scientific">Adlercreutzia hattorii</name>
    <dbReference type="NCBI Taxonomy" id="2707299"/>
    <lineage>
        <taxon>Bacteria</taxon>
        <taxon>Bacillati</taxon>
        <taxon>Actinomycetota</taxon>
        <taxon>Coriobacteriia</taxon>
        <taxon>Eggerthellales</taxon>
        <taxon>Eggerthellaceae</taxon>
        <taxon>Adlercreutzia</taxon>
    </lineage>
</organism>
<proteinExistence type="predicted"/>
<sequence>MAREVDVLAGLRWEEVGDAGPCGAQTAAGAEAPLDPPVPPGIGRPHPDRARQFMPFAALRGYYDLVHAKEAVPESRRPLSDDEARALDDLIANLDRGDVVRCRYYEGGGYREAEGAVSQIDVTFRDLWIVRRRIPFSAIQSLELLYPAS</sequence>
<evidence type="ECO:0008006" key="4">
    <source>
        <dbReference type="Google" id="ProtNLM"/>
    </source>
</evidence>
<dbReference type="AlphaFoldDB" id="A0A6F8SMG7"/>
<protein>
    <recommendedName>
        <fullName evidence="4">YolD-like family protein</fullName>
    </recommendedName>
</protein>
<reference evidence="3" key="1">
    <citation type="journal article" date="2020" name="Microbiol. Resour. Announc.">
        <title>Complete Genome Sequence of Adlercreutzia sp. Strain 8CFCBH1, a Potent Producer of Equol, Isolated from Healthy Japanese Feces.</title>
        <authorList>
            <person name="Ogata Y."/>
            <person name="Sakamoto M."/>
            <person name="Ohkuma M."/>
            <person name="Hattori M."/>
            <person name="Suda W."/>
        </authorList>
    </citation>
    <scope>NUCLEOTIDE SEQUENCE [LARGE SCALE GENOMIC DNA]</scope>
    <source>
        <strain evidence="3">8CFCBH1</strain>
    </source>
</reference>
<dbReference type="RefSeq" id="WP_147319495.1">
    <property type="nucleotide sequence ID" value="NZ_AP022829.1"/>
</dbReference>
<dbReference type="EMBL" id="AP022829">
    <property type="protein sequence ID" value="BCA88800.1"/>
    <property type="molecule type" value="Genomic_DNA"/>
</dbReference>
<accession>A0A6F8SMG7</accession>
<evidence type="ECO:0000313" key="2">
    <source>
        <dbReference type="EMBL" id="BCA88800.1"/>
    </source>
</evidence>
<keyword evidence="3" id="KW-1185">Reference proteome</keyword>
<dbReference type="Proteomes" id="UP000501727">
    <property type="component" value="Chromosome"/>
</dbReference>
<feature type="region of interest" description="Disordered" evidence="1">
    <location>
        <begin position="20"/>
        <end position="47"/>
    </location>
</feature>
<dbReference type="KEGG" id="ahat:ADCFC_14190"/>
<name>A0A6F8SMG7_9ACTN</name>
<gene>
    <name evidence="2" type="ORF">ADCFC_12980</name>
</gene>
<reference evidence="3" key="2">
    <citation type="submission" date="2020-03" db="EMBL/GenBank/DDBJ databases">
        <title>Complete Genome Sequence of Adlercreutzia sp. strain 8CFCBH1 Producing Equol, Isolated from Healthy Japanese Feces.</title>
        <authorList>
            <person name="Ogata Y."/>
            <person name="Sakamoto M."/>
            <person name="Ohkuma M."/>
            <person name="Hattori M."/>
            <person name="Suda W."/>
        </authorList>
    </citation>
    <scope>NUCLEOTIDE SEQUENCE [LARGE SCALE GENOMIC DNA]</scope>
    <source>
        <strain evidence="3">8CFCBH1</strain>
    </source>
</reference>
<evidence type="ECO:0000313" key="3">
    <source>
        <dbReference type="Proteomes" id="UP000501727"/>
    </source>
</evidence>